<protein>
    <submittedName>
        <fullName evidence="5">Acetyltransferase</fullName>
    </submittedName>
</protein>
<comment type="similarity">
    <text evidence="1">Belongs to the transferase hexapeptide repeat family.</text>
</comment>
<dbReference type="PROSITE" id="PS00101">
    <property type="entry name" value="HEXAPEP_TRANSFERASES"/>
    <property type="match status" value="1"/>
</dbReference>
<gene>
    <name evidence="5" type="ORF">ABXS05_03410</name>
</gene>
<dbReference type="SUPFAM" id="SSF51161">
    <property type="entry name" value="Trimeric LpxA-like enzymes"/>
    <property type="match status" value="1"/>
</dbReference>
<dbReference type="InterPro" id="IPR018357">
    <property type="entry name" value="Hexapep_transf_CS"/>
</dbReference>
<dbReference type="Pfam" id="PF00132">
    <property type="entry name" value="Hexapep"/>
    <property type="match status" value="2"/>
</dbReference>
<evidence type="ECO:0000313" key="5">
    <source>
        <dbReference type="EMBL" id="MEW9304571.1"/>
    </source>
</evidence>
<reference evidence="5 6" key="1">
    <citation type="submission" date="2024-07" db="EMBL/GenBank/DDBJ databases">
        <title>Description of Labrys sedimenti sp. nov., isolated from a diclofenac-degrading enrichment culture.</title>
        <authorList>
            <person name="Tancsics A."/>
            <person name="Csepanyi A."/>
        </authorList>
    </citation>
    <scope>NUCLEOTIDE SEQUENCE [LARGE SCALE GENOMIC DNA]</scope>
    <source>
        <strain evidence="5 6">LMG 23578</strain>
    </source>
</reference>
<keyword evidence="6" id="KW-1185">Reference proteome</keyword>
<keyword evidence="3" id="KW-0677">Repeat</keyword>
<dbReference type="PANTHER" id="PTHR43300">
    <property type="entry name" value="ACETYLTRANSFERASE"/>
    <property type="match status" value="1"/>
</dbReference>
<keyword evidence="4" id="KW-0012">Acyltransferase</keyword>
<dbReference type="InterPro" id="IPR001451">
    <property type="entry name" value="Hexapep"/>
</dbReference>
<dbReference type="InterPro" id="IPR050179">
    <property type="entry name" value="Trans_hexapeptide_repeat"/>
</dbReference>
<dbReference type="InterPro" id="IPR011004">
    <property type="entry name" value="Trimer_LpxA-like_sf"/>
</dbReference>
<dbReference type="PANTHER" id="PTHR43300:SF7">
    <property type="entry name" value="UDP-N-ACETYLBACILLOSAMINE N-ACETYLTRANSFERASE"/>
    <property type="match status" value="1"/>
</dbReference>
<evidence type="ECO:0000256" key="4">
    <source>
        <dbReference type="ARBA" id="ARBA00023315"/>
    </source>
</evidence>
<evidence type="ECO:0000256" key="3">
    <source>
        <dbReference type="ARBA" id="ARBA00022737"/>
    </source>
</evidence>
<evidence type="ECO:0000256" key="1">
    <source>
        <dbReference type="ARBA" id="ARBA00007274"/>
    </source>
</evidence>
<dbReference type="CDD" id="cd03360">
    <property type="entry name" value="LbH_AT_putative"/>
    <property type="match status" value="1"/>
</dbReference>
<accession>A0ABV3PG04</accession>
<dbReference type="Gene3D" id="3.40.50.20">
    <property type="match status" value="1"/>
</dbReference>
<dbReference type="EMBL" id="JBFNQD010000001">
    <property type="protein sequence ID" value="MEW9304571.1"/>
    <property type="molecule type" value="Genomic_DNA"/>
</dbReference>
<dbReference type="InterPro" id="IPR020019">
    <property type="entry name" value="AcTrfase_PglD-like"/>
</dbReference>
<sequence length="249" mass="25754">MASGFFILPQLSFQLVQGHTGCYRIQENGQHADQMTEVVLWGGTGHSRVLRELLSHLGMVVPAVIDNREIEAPFAGVETIRGIEGLKAWLDRRADGSIKPSYALAIGGGYGRDRLAIANDLDDLGLPPITLVHPTAMVASDAVLALGSQVLIGATVATCVRVGRCSIINSRASVDHDCVIGDGVHIGPGATLCGQIEVGDGVFVGAGATVLPRIKIGPDSTVGAGAVVIKDVPAGSTVVGVPARLQKAQ</sequence>
<evidence type="ECO:0000313" key="6">
    <source>
        <dbReference type="Proteomes" id="UP001555786"/>
    </source>
</evidence>
<name>A0ABV3PG04_9HYPH</name>
<comment type="caution">
    <text evidence="5">The sequence shown here is derived from an EMBL/GenBank/DDBJ whole genome shotgun (WGS) entry which is preliminary data.</text>
</comment>
<dbReference type="Proteomes" id="UP001555786">
    <property type="component" value="Unassembled WGS sequence"/>
</dbReference>
<dbReference type="Gene3D" id="2.160.10.10">
    <property type="entry name" value="Hexapeptide repeat proteins"/>
    <property type="match status" value="1"/>
</dbReference>
<keyword evidence="2" id="KW-0808">Transferase</keyword>
<proteinExistence type="inferred from homology"/>
<evidence type="ECO:0000256" key="2">
    <source>
        <dbReference type="ARBA" id="ARBA00022679"/>
    </source>
</evidence>
<dbReference type="NCBIfam" id="TIGR03570">
    <property type="entry name" value="NeuD_NnaD"/>
    <property type="match status" value="1"/>
</dbReference>
<organism evidence="5 6">
    <name type="scientific">Labrys neptuniae</name>
    <dbReference type="NCBI Taxonomy" id="376174"/>
    <lineage>
        <taxon>Bacteria</taxon>
        <taxon>Pseudomonadati</taxon>
        <taxon>Pseudomonadota</taxon>
        <taxon>Alphaproteobacteria</taxon>
        <taxon>Hyphomicrobiales</taxon>
        <taxon>Xanthobacteraceae</taxon>
        <taxon>Labrys</taxon>
    </lineage>
</organism>